<comment type="caution">
    <text evidence="2">The sequence shown here is derived from an EMBL/GenBank/DDBJ whole genome shotgun (WGS) entry which is preliminary data.</text>
</comment>
<dbReference type="InterPro" id="IPR003386">
    <property type="entry name" value="LACT/PDAT_acylTrfase"/>
</dbReference>
<evidence type="ECO:0000313" key="3">
    <source>
        <dbReference type="Proteomes" id="UP000604825"/>
    </source>
</evidence>
<accession>A0A811P7V6</accession>
<dbReference type="InterPro" id="IPR029058">
    <property type="entry name" value="AB_hydrolase_fold"/>
</dbReference>
<dbReference type="GO" id="GO:0008374">
    <property type="term" value="F:O-acyltransferase activity"/>
    <property type="evidence" value="ECO:0007669"/>
    <property type="project" value="InterPro"/>
</dbReference>
<keyword evidence="3" id="KW-1185">Reference proteome</keyword>
<dbReference type="Pfam" id="PF02450">
    <property type="entry name" value="LCAT"/>
    <property type="match status" value="1"/>
</dbReference>
<protein>
    <submittedName>
        <fullName evidence="2">Uncharacterized protein</fullName>
    </submittedName>
</protein>
<name>A0A811P7V6_9POAL</name>
<dbReference type="OrthoDB" id="599078at2759"/>
<evidence type="ECO:0000256" key="1">
    <source>
        <dbReference type="SAM" id="MobiDB-lite"/>
    </source>
</evidence>
<reference evidence="2" key="1">
    <citation type="submission" date="2020-10" db="EMBL/GenBank/DDBJ databases">
        <authorList>
            <person name="Han B."/>
            <person name="Lu T."/>
            <person name="Zhao Q."/>
            <person name="Huang X."/>
            <person name="Zhao Y."/>
        </authorList>
    </citation>
    <scope>NUCLEOTIDE SEQUENCE</scope>
</reference>
<sequence>MKEEFVVLLGACPRLNRQTYCAYLFMERCMFGRQMEKEQIIGFLLQPAQDFDVLPIIGPHESHDDHGHHQGLIDSASAAIFVIDLAGGDGGEERRFRSSMRRRAHGESKIIIISRTERHSALGTVPPLRLRAPCREKLWYLFKALSFGGADPEERPEIGKTRREDLPATGTGTQPACNIMARILQVVAPLLLLLLRTGLRELLSPTTTIDHQPSEGAANGGGTTTGGGEVLLHPLVLVPGLTCSELETRLTDAYRPSVPRCGAMKGKGWFGLWANCSDLPVHHYVQCFIEQMTLVYDPAANDYRNLPGVETRVRVFGSSRGFQRNPEHTTWCFEVLRHELEKAGYRDGDTLFAAQYDLRYAPPVPGQSSEVFSRYFRRLTRLIEDASEKNENKKVILFGHSFGGMVALEFVRSTPMSWRDRYIKHLILVAPVLAEGLVQTLQYFVSGSDLMYIPTVTQLALTLRPMWRSFESSIVSFPSPAVFGDRPLVVTARRNYSAYDVEDLLADIGFGAGVEPFTRRAVPKMSSFQAPMVPTTCINGVGNNDTPEQLVYWDGDFDAEPEIAYGDGDNTINLISMLAFDEKMRRQPEQNKLYKSIKLHGAEHGTIVTEDWALKRVMQEILEANRI</sequence>
<feature type="compositionally biased region" description="Basic and acidic residues" evidence="1">
    <location>
        <begin position="152"/>
        <end position="166"/>
    </location>
</feature>
<evidence type="ECO:0000313" key="2">
    <source>
        <dbReference type="EMBL" id="CAD6239098.1"/>
    </source>
</evidence>
<dbReference type="PANTHER" id="PTHR11440">
    <property type="entry name" value="LECITHIN-CHOLESTEROL ACYLTRANSFERASE-RELATED"/>
    <property type="match status" value="1"/>
</dbReference>
<dbReference type="AlphaFoldDB" id="A0A811P7V6"/>
<feature type="region of interest" description="Disordered" evidence="1">
    <location>
        <begin position="151"/>
        <end position="171"/>
    </location>
</feature>
<proteinExistence type="predicted"/>
<dbReference type="SUPFAM" id="SSF53474">
    <property type="entry name" value="alpha/beta-Hydrolases"/>
    <property type="match status" value="1"/>
</dbReference>
<dbReference type="EMBL" id="CAJGYO010000006">
    <property type="protein sequence ID" value="CAD6239098.1"/>
    <property type="molecule type" value="Genomic_DNA"/>
</dbReference>
<dbReference type="GO" id="GO:0006629">
    <property type="term" value="P:lipid metabolic process"/>
    <property type="evidence" value="ECO:0007669"/>
    <property type="project" value="InterPro"/>
</dbReference>
<gene>
    <name evidence="2" type="ORF">NCGR_LOCUS26132</name>
</gene>
<dbReference type="Proteomes" id="UP000604825">
    <property type="component" value="Unassembled WGS sequence"/>
</dbReference>
<dbReference type="Gene3D" id="3.40.50.1820">
    <property type="entry name" value="alpha/beta hydrolase"/>
    <property type="match status" value="1"/>
</dbReference>
<organism evidence="2 3">
    <name type="scientific">Miscanthus lutarioriparius</name>
    <dbReference type="NCBI Taxonomy" id="422564"/>
    <lineage>
        <taxon>Eukaryota</taxon>
        <taxon>Viridiplantae</taxon>
        <taxon>Streptophyta</taxon>
        <taxon>Embryophyta</taxon>
        <taxon>Tracheophyta</taxon>
        <taxon>Spermatophyta</taxon>
        <taxon>Magnoliopsida</taxon>
        <taxon>Liliopsida</taxon>
        <taxon>Poales</taxon>
        <taxon>Poaceae</taxon>
        <taxon>PACMAD clade</taxon>
        <taxon>Panicoideae</taxon>
        <taxon>Andropogonodae</taxon>
        <taxon>Andropogoneae</taxon>
        <taxon>Saccharinae</taxon>
        <taxon>Miscanthus</taxon>
    </lineage>
</organism>